<evidence type="ECO:0000313" key="2">
    <source>
        <dbReference type="EMBL" id="KAK8581749.1"/>
    </source>
</evidence>
<feature type="transmembrane region" description="Helical" evidence="1">
    <location>
        <begin position="12"/>
        <end position="32"/>
    </location>
</feature>
<keyword evidence="1" id="KW-1133">Transmembrane helix</keyword>
<comment type="caution">
    <text evidence="2">The sequence shown here is derived from an EMBL/GenBank/DDBJ whole genome shotgun (WGS) entry which is preliminary data.</text>
</comment>
<organism evidence="2 3">
    <name type="scientific">Hibiscus sabdariffa</name>
    <name type="common">roselle</name>
    <dbReference type="NCBI Taxonomy" id="183260"/>
    <lineage>
        <taxon>Eukaryota</taxon>
        <taxon>Viridiplantae</taxon>
        <taxon>Streptophyta</taxon>
        <taxon>Embryophyta</taxon>
        <taxon>Tracheophyta</taxon>
        <taxon>Spermatophyta</taxon>
        <taxon>Magnoliopsida</taxon>
        <taxon>eudicotyledons</taxon>
        <taxon>Gunneridae</taxon>
        <taxon>Pentapetalae</taxon>
        <taxon>rosids</taxon>
        <taxon>malvids</taxon>
        <taxon>Malvales</taxon>
        <taxon>Malvaceae</taxon>
        <taxon>Malvoideae</taxon>
        <taxon>Hibiscus</taxon>
    </lineage>
</organism>
<dbReference type="EMBL" id="JBBPBM010000006">
    <property type="protein sequence ID" value="KAK8581749.1"/>
    <property type="molecule type" value="Genomic_DNA"/>
</dbReference>
<protein>
    <submittedName>
        <fullName evidence="2">Uncharacterized protein</fullName>
    </submittedName>
</protein>
<accession>A0ABR2FLB5</accession>
<dbReference type="Proteomes" id="UP001472677">
    <property type="component" value="Unassembled WGS sequence"/>
</dbReference>
<evidence type="ECO:0000256" key="1">
    <source>
        <dbReference type="SAM" id="Phobius"/>
    </source>
</evidence>
<sequence>MSGFGSEYKCVGFGWVGLLALIFINGRIFWVLEPPSLSLGHARQSRTRLAATCPSAWLSHALWSLDHPIPSHCPHLSHYHVTVLVHLPTPNSYLASSNNSQLVHQQGSNILVGEEGNWQLAMEKARGKGRDPSQEFDREQALVEIAGAVD</sequence>
<name>A0ABR2FLB5_9ROSI</name>
<keyword evidence="1" id="KW-0472">Membrane</keyword>
<gene>
    <name evidence="2" type="ORF">V6N12_071958</name>
</gene>
<evidence type="ECO:0000313" key="3">
    <source>
        <dbReference type="Proteomes" id="UP001472677"/>
    </source>
</evidence>
<proteinExistence type="predicted"/>
<keyword evidence="1" id="KW-0812">Transmembrane</keyword>
<keyword evidence="3" id="KW-1185">Reference proteome</keyword>
<reference evidence="2 3" key="1">
    <citation type="journal article" date="2024" name="G3 (Bethesda)">
        <title>Genome assembly of Hibiscus sabdariffa L. provides insights into metabolisms of medicinal natural products.</title>
        <authorList>
            <person name="Kim T."/>
        </authorList>
    </citation>
    <scope>NUCLEOTIDE SEQUENCE [LARGE SCALE GENOMIC DNA]</scope>
    <source>
        <strain evidence="2">TK-2024</strain>
        <tissue evidence="2">Old leaves</tissue>
    </source>
</reference>